<sequence>MTLLDDDALVLYGRDAEMATLGRLLDGARVGRGAALVVHGAPGLGKTALLGEISRRATDFKVLSGHGGTDEAQVPFAALHELLWPLAGRIPGLPHTAAAALHGLLRLGPPAGDRLALSTAVLLLLTELAAVQPVLVLIDDADRLDRESAACLAAVGRRSGEAGVVMVFSTRRDPATCGLGAFPRLTLRELEEHQARELAADRQPGLTVPERRRLLRMARGNPLALTESLTVDQRSGAGPFAGSEWWGDPHPAGPALRTAYAAVLEGLSTGARTVLLLIAAAGHSEVGVVRSAAFASGVTEPDWREALESETVLLADGRIRLRHPMNRAVVYHSAPAAARRAAHGALAEAMTATGERAGRGRQLAAATPGPDEALAIELTSAAADLVRDDHRLVAADLLYRAALLSPDAGRAAGRLARAARAAFAGGDIEAARELLDRAERGGGRELAARASDGLSGLLALGRGDLDGVHEDLGRDLVVVDADAEAELRFTADRAGWVAGRTWDPGAAFTVGEVEPWRLPPWPLAVATSRAAPALDSYRAAARAARERGEQAWEALMLAQSAGVRLALGQWADATADARAALELAEPNGYTNSAVQSLNTLALHAALTGAAETAEQLCERAQELSGTLRTPILAAGTWTALGVAALSAGEPELALTRLSRLIDPEHEAGHPTFAALAALEAIEAAVRLGRPDTATDFLTVLRDWAADTDASWAIAAAACGRALLSDDSVAERHFRAALTASGHSERPFQHARIQLLYGEWLRRTRRRSVAREQLEPAAATFERLGAHPWARRARQECDLVDARSTLRLGAEHEELLTPQEARVARLATTGATNREIAARLSISHRTVGHHLSRVFAKLGVRCRAELAGSGHLRD</sequence>
<keyword evidence="5" id="KW-1185">Reference proteome</keyword>
<dbReference type="Pfam" id="PF00196">
    <property type="entry name" value="GerE"/>
    <property type="match status" value="1"/>
</dbReference>
<dbReference type="EMBL" id="JAERRJ010000021">
    <property type="protein sequence ID" value="MBL1079943.1"/>
    <property type="molecule type" value="Genomic_DNA"/>
</dbReference>
<dbReference type="PRINTS" id="PR00038">
    <property type="entry name" value="HTHLUXR"/>
</dbReference>
<evidence type="ECO:0000256" key="1">
    <source>
        <dbReference type="ARBA" id="ARBA00022741"/>
    </source>
</evidence>
<dbReference type="InterPro" id="IPR000792">
    <property type="entry name" value="Tscrpt_reg_LuxR_C"/>
</dbReference>
<evidence type="ECO:0000256" key="2">
    <source>
        <dbReference type="ARBA" id="ARBA00022840"/>
    </source>
</evidence>
<evidence type="ECO:0000313" key="4">
    <source>
        <dbReference type="EMBL" id="MBL1079943.1"/>
    </source>
</evidence>
<dbReference type="PROSITE" id="PS50043">
    <property type="entry name" value="HTH_LUXR_2"/>
    <property type="match status" value="1"/>
</dbReference>
<dbReference type="CDD" id="cd06170">
    <property type="entry name" value="LuxR_C_like"/>
    <property type="match status" value="1"/>
</dbReference>
<dbReference type="InterPro" id="IPR027417">
    <property type="entry name" value="P-loop_NTPase"/>
</dbReference>
<dbReference type="SUPFAM" id="SSF52540">
    <property type="entry name" value="P-loop containing nucleoside triphosphate hydrolases"/>
    <property type="match status" value="1"/>
</dbReference>
<dbReference type="PROSITE" id="PS00622">
    <property type="entry name" value="HTH_LUXR_1"/>
    <property type="match status" value="1"/>
</dbReference>
<feature type="domain" description="HTH luxR-type" evidence="3">
    <location>
        <begin position="808"/>
        <end position="873"/>
    </location>
</feature>
<dbReference type="InterPro" id="IPR041664">
    <property type="entry name" value="AAA_16"/>
</dbReference>
<comment type="caution">
    <text evidence="4">The sequence shown here is derived from an EMBL/GenBank/DDBJ whole genome shotgun (WGS) entry which is preliminary data.</text>
</comment>
<dbReference type="Proteomes" id="UP000602198">
    <property type="component" value="Unassembled WGS sequence"/>
</dbReference>
<evidence type="ECO:0000313" key="5">
    <source>
        <dbReference type="Proteomes" id="UP000602198"/>
    </source>
</evidence>
<protein>
    <submittedName>
        <fullName evidence="4">AAA family ATPase</fullName>
    </submittedName>
</protein>
<evidence type="ECO:0000259" key="3">
    <source>
        <dbReference type="PROSITE" id="PS50043"/>
    </source>
</evidence>
<dbReference type="PANTHER" id="PTHR16305">
    <property type="entry name" value="TESTICULAR SOLUBLE ADENYLYL CYCLASE"/>
    <property type="match status" value="1"/>
</dbReference>
<gene>
    <name evidence="4" type="ORF">JK358_36660</name>
</gene>
<dbReference type="InterPro" id="IPR036388">
    <property type="entry name" value="WH-like_DNA-bd_sf"/>
</dbReference>
<reference evidence="4 5" key="1">
    <citation type="submission" date="2021-01" db="EMBL/GenBank/DDBJ databases">
        <title>WGS of actinomycetes isolated from Thailand.</title>
        <authorList>
            <person name="Thawai C."/>
        </authorList>
    </citation>
    <scope>NUCLEOTIDE SEQUENCE [LARGE SCALE GENOMIC DNA]</scope>
    <source>
        <strain evidence="4 5">LPG 2</strain>
    </source>
</reference>
<dbReference type="PANTHER" id="PTHR16305:SF35">
    <property type="entry name" value="TRANSCRIPTIONAL ACTIVATOR DOMAIN"/>
    <property type="match status" value="1"/>
</dbReference>
<dbReference type="InterPro" id="IPR003593">
    <property type="entry name" value="AAA+_ATPase"/>
</dbReference>
<dbReference type="SMART" id="SM00421">
    <property type="entry name" value="HTH_LUXR"/>
    <property type="match status" value="1"/>
</dbReference>
<dbReference type="RefSeq" id="WP_201957904.1">
    <property type="nucleotide sequence ID" value="NZ_JAERRJ010000021.1"/>
</dbReference>
<dbReference type="InterPro" id="IPR011990">
    <property type="entry name" value="TPR-like_helical_dom_sf"/>
</dbReference>
<dbReference type="Gene3D" id="1.10.10.10">
    <property type="entry name" value="Winged helix-like DNA-binding domain superfamily/Winged helix DNA-binding domain"/>
    <property type="match status" value="1"/>
</dbReference>
<dbReference type="SUPFAM" id="SSF48452">
    <property type="entry name" value="TPR-like"/>
    <property type="match status" value="1"/>
</dbReference>
<accession>A0ABS1ML02</accession>
<keyword evidence="1" id="KW-0547">Nucleotide-binding</keyword>
<dbReference type="SUPFAM" id="SSF46894">
    <property type="entry name" value="C-terminal effector domain of the bipartite response regulators"/>
    <property type="match status" value="1"/>
</dbReference>
<dbReference type="InterPro" id="IPR016032">
    <property type="entry name" value="Sig_transdc_resp-reg_C-effctor"/>
</dbReference>
<name>A0ABS1ML02_9NOCA</name>
<proteinExistence type="predicted"/>
<organism evidence="4 5">
    <name type="scientific">Nocardia acididurans</name>
    <dbReference type="NCBI Taxonomy" id="2802282"/>
    <lineage>
        <taxon>Bacteria</taxon>
        <taxon>Bacillati</taxon>
        <taxon>Actinomycetota</taxon>
        <taxon>Actinomycetes</taxon>
        <taxon>Mycobacteriales</taxon>
        <taxon>Nocardiaceae</taxon>
        <taxon>Nocardia</taxon>
    </lineage>
</organism>
<keyword evidence="2" id="KW-0067">ATP-binding</keyword>
<dbReference type="Pfam" id="PF13191">
    <property type="entry name" value="AAA_16"/>
    <property type="match status" value="1"/>
</dbReference>
<dbReference type="SMART" id="SM00382">
    <property type="entry name" value="AAA"/>
    <property type="match status" value="1"/>
</dbReference>
<dbReference type="Gene3D" id="1.25.40.10">
    <property type="entry name" value="Tetratricopeptide repeat domain"/>
    <property type="match status" value="1"/>
</dbReference>